<dbReference type="Gene3D" id="1.20.1050.10">
    <property type="match status" value="1"/>
</dbReference>
<protein>
    <recommendedName>
        <fullName evidence="5">Glutathione S-transferase omega</fullName>
        <shortName evidence="5">GSTO</shortName>
        <ecNumber evidence="5">1.20.4.2</ecNumber>
        <ecNumber evidence="5">1.8.5.1</ecNumber>
        <ecNumber evidence="5">2.5.1.18</ecNumber>
    </recommendedName>
    <alternativeName>
        <fullName evidence="5">Glutathione-dependent dehydroascorbate reductase</fullName>
    </alternativeName>
    <alternativeName>
        <fullName evidence="5">Monomethylarsonic acid reductase</fullName>
    </alternativeName>
</protein>
<evidence type="ECO:0000313" key="9">
    <source>
        <dbReference type="Proteomes" id="UP001374579"/>
    </source>
</evidence>
<accession>A0AAN9BW51</accession>
<dbReference type="InterPro" id="IPR040079">
    <property type="entry name" value="Glutathione_S-Trfase"/>
</dbReference>
<dbReference type="Proteomes" id="UP001374579">
    <property type="component" value="Unassembled WGS sequence"/>
</dbReference>
<dbReference type="GO" id="GO:0004364">
    <property type="term" value="F:glutathione transferase activity"/>
    <property type="evidence" value="ECO:0007669"/>
    <property type="project" value="UniProtKB-UniRule"/>
</dbReference>
<evidence type="ECO:0000256" key="3">
    <source>
        <dbReference type="ARBA" id="ARBA00048353"/>
    </source>
</evidence>
<dbReference type="GO" id="GO:0006749">
    <property type="term" value="P:glutathione metabolic process"/>
    <property type="evidence" value="ECO:0007669"/>
    <property type="project" value="UniProtKB-UniRule"/>
</dbReference>
<keyword evidence="2 5" id="KW-0560">Oxidoreductase</keyword>
<evidence type="ECO:0000256" key="5">
    <source>
        <dbReference type="RuleBase" id="RU368071"/>
    </source>
</evidence>
<dbReference type="EC" id="1.8.5.1" evidence="5"/>
<dbReference type="PROSITE" id="PS50404">
    <property type="entry name" value="GST_NTER"/>
    <property type="match status" value="1"/>
</dbReference>
<feature type="domain" description="GST C-terminal" evidence="7">
    <location>
        <begin position="102"/>
        <end position="235"/>
    </location>
</feature>
<dbReference type="AlphaFoldDB" id="A0AAN9BW51"/>
<dbReference type="PANTHER" id="PTHR43968:SF6">
    <property type="entry name" value="GLUTATHIONE S-TRANSFERASE OMEGA"/>
    <property type="match status" value="1"/>
</dbReference>
<comment type="catalytic activity">
    <reaction evidence="4 5">
        <text>L-dehydroascorbate + 2 glutathione = glutathione disulfide + L-ascorbate</text>
        <dbReference type="Rhea" id="RHEA:24424"/>
        <dbReference type="ChEBI" id="CHEBI:38290"/>
        <dbReference type="ChEBI" id="CHEBI:57925"/>
        <dbReference type="ChEBI" id="CHEBI:58297"/>
        <dbReference type="ChEBI" id="CHEBI:58539"/>
        <dbReference type="EC" id="1.8.5.1"/>
    </reaction>
</comment>
<evidence type="ECO:0000256" key="2">
    <source>
        <dbReference type="ARBA" id="ARBA00023002"/>
    </source>
</evidence>
<dbReference type="SUPFAM" id="SSF52833">
    <property type="entry name" value="Thioredoxin-like"/>
    <property type="match status" value="1"/>
</dbReference>
<evidence type="ECO:0000313" key="8">
    <source>
        <dbReference type="EMBL" id="KAK7112179.1"/>
    </source>
</evidence>
<reference evidence="8 9" key="1">
    <citation type="submission" date="2024-02" db="EMBL/GenBank/DDBJ databases">
        <title>Chromosome-scale genome assembly of the rough periwinkle Littorina saxatilis.</title>
        <authorList>
            <person name="De Jode A."/>
            <person name="Faria R."/>
            <person name="Formenti G."/>
            <person name="Sims Y."/>
            <person name="Smith T.P."/>
            <person name="Tracey A."/>
            <person name="Wood J.M.D."/>
            <person name="Zagrodzka Z.B."/>
            <person name="Johannesson K."/>
            <person name="Butlin R.K."/>
            <person name="Leder E.H."/>
        </authorList>
    </citation>
    <scope>NUCLEOTIDE SEQUENCE [LARGE SCALE GENOMIC DNA]</scope>
    <source>
        <strain evidence="8">Snail1</strain>
        <tissue evidence="8">Muscle</tissue>
    </source>
</reference>
<dbReference type="InterPro" id="IPR004045">
    <property type="entry name" value="Glutathione_S-Trfase_N"/>
</dbReference>
<comment type="function">
    <text evidence="5">Exhibits glutathione-dependent thiol transferase activity. Has high dehydroascorbate reductase activity and may contribute to the recycling of ascorbic acid. Participates in the biotransformation of inorganic arsenic and reduces monomethylarsonic acid (MMA).</text>
</comment>
<evidence type="ECO:0000256" key="1">
    <source>
        <dbReference type="ARBA" id="ARBA00011067"/>
    </source>
</evidence>
<keyword evidence="5" id="KW-0808">Transferase</keyword>
<dbReference type="FunFam" id="3.40.30.10:FF:000123">
    <property type="entry name" value="Glutathione transferase o1"/>
    <property type="match status" value="1"/>
</dbReference>
<dbReference type="SUPFAM" id="SSF47616">
    <property type="entry name" value="GST C-terminal domain-like"/>
    <property type="match status" value="1"/>
</dbReference>
<comment type="catalytic activity">
    <reaction evidence="5">
        <text>RX + glutathione = an S-substituted glutathione + a halide anion + H(+)</text>
        <dbReference type="Rhea" id="RHEA:16437"/>
        <dbReference type="ChEBI" id="CHEBI:15378"/>
        <dbReference type="ChEBI" id="CHEBI:16042"/>
        <dbReference type="ChEBI" id="CHEBI:17792"/>
        <dbReference type="ChEBI" id="CHEBI:57925"/>
        <dbReference type="ChEBI" id="CHEBI:90779"/>
        <dbReference type="EC" id="2.5.1.18"/>
    </reaction>
</comment>
<name>A0AAN9BW51_9CAEN</name>
<dbReference type="EMBL" id="JBAMIC010000002">
    <property type="protein sequence ID" value="KAK7112179.1"/>
    <property type="molecule type" value="Genomic_DNA"/>
</dbReference>
<dbReference type="EC" id="1.20.4.2" evidence="5"/>
<dbReference type="FunFam" id="1.20.1050.10:FF:000009">
    <property type="entry name" value="Glutathione S-transferase omega-1"/>
    <property type="match status" value="1"/>
</dbReference>
<dbReference type="GO" id="GO:0050610">
    <property type="term" value="F:methylarsonate reductase activity"/>
    <property type="evidence" value="ECO:0007669"/>
    <property type="project" value="UniProtKB-UniRule"/>
</dbReference>
<dbReference type="SFLD" id="SFLDS00019">
    <property type="entry name" value="Glutathione_Transferase_(cytos"/>
    <property type="match status" value="1"/>
</dbReference>
<dbReference type="EC" id="2.5.1.18" evidence="5"/>
<dbReference type="PRINTS" id="PR01625">
    <property type="entry name" value="GSTRNSFRASEO"/>
</dbReference>
<dbReference type="InterPro" id="IPR004046">
    <property type="entry name" value="GST_C"/>
</dbReference>
<dbReference type="GO" id="GO:0045174">
    <property type="term" value="F:glutathione dehydrogenase (ascorbate) activity"/>
    <property type="evidence" value="ECO:0007669"/>
    <property type="project" value="UniProtKB-UniRule"/>
</dbReference>
<keyword evidence="9" id="KW-1185">Reference proteome</keyword>
<dbReference type="InterPro" id="IPR050983">
    <property type="entry name" value="GST_Omega/HSP26"/>
</dbReference>
<comment type="similarity">
    <text evidence="1 5">Belongs to the GST superfamily. Omega family.</text>
</comment>
<feature type="domain" description="GST N-terminal" evidence="6">
    <location>
        <begin position="19"/>
        <end position="97"/>
    </location>
</feature>
<dbReference type="PROSITE" id="PS50405">
    <property type="entry name" value="GST_CTER"/>
    <property type="match status" value="1"/>
</dbReference>
<proteinExistence type="inferred from homology"/>
<gene>
    <name evidence="8" type="ORF">V1264_011669</name>
</gene>
<comment type="caution">
    <text evidence="8">The sequence shown here is derived from an EMBL/GenBank/DDBJ whole genome shotgun (WGS) entry which is preliminary data.</text>
</comment>
<dbReference type="GO" id="GO:0005737">
    <property type="term" value="C:cytoplasm"/>
    <property type="evidence" value="ECO:0007669"/>
    <property type="project" value="InterPro"/>
</dbReference>
<dbReference type="SFLD" id="SFLDG00358">
    <property type="entry name" value="Main_(cytGST)"/>
    <property type="match status" value="1"/>
</dbReference>
<sequence>MTSEHAYRTGSAFPPLATGKLRLYSMRFCPFAQRARLILELKGISYQTINVSLTEKPDWFLEKNPNGQVPVLEQDGRIVYESLVVADYLDSVHPDPRVTPADPYCKARDAMLIEYYGNKYVSSYYKIVFSEGKDTDSARVANAALQRLEDELSQRKSPYFGGEKAAFIDYMIWPWLERLPVLTQYNSDVNMTSFPLVRQWREEMLRLPEVQKCLFSTDHHVEFYAKWRGGDQTAFDIGLSSGA</sequence>
<evidence type="ECO:0000259" key="6">
    <source>
        <dbReference type="PROSITE" id="PS50404"/>
    </source>
</evidence>
<organism evidence="8 9">
    <name type="scientific">Littorina saxatilis</name>
    <dbReference type="NCBI Taxonomy" id="31220"/>
    <lineage>
        <taxon>Eukaryota</taxon>
        <taxon>Metazoa</taxon>
        <taxon>Spiralia</taxon>
        <taxon>Lophotrochozoa</taxon>
        <taxon>Mollusca</taxon>
        <taxon>Gastropoda</taxon>
        <taxon>Caenogastropoda</taxon>
        <taxon>Littorinimorpha</taxon>
        <taxon>Littorinoidea</taxon>
        <taxon>Littorinidae</taxon>
        <taxon>Littorina</taxon>
    </lineage>
</organism>
<dbReference type="InterPro" id="IPR036282">
    <property type="entry name" value="Glutathione-S-Trfase_C_sf"/>
</dbReference>
<dbReference type="Pfam" id="PF00043">
    <property type="entry name" value="GST_C"/>
    <property type="match status" value="1"/>
</dbReference>
<dbReference type="Pfam" id="PF13417">
    <property type="entry name" value="GST_N_3"/>
    <property type="match status" value="1"/>
</dbReference>
<dbReference type="Gene3D" id="3.40.30.10">
    <property type="entry name" value="Glutaredoxin"/>
    <property type="match status" value="1"/>
</dbReference>
<comment type="catalytic activity">
    <reaction evidence="3 5">
        <text>methylarsonate + 2 glutathione + H(+) = methylarsonous acid + glutathione disulfide + H2O</text>
        <dbReference type="Rhea" id="RHEA:15969"/>
        <dbReference type="ChEBI" id="CHEBI:15377"/>
        <dbReference type="ChEBI" id="CHEBI:15378"/>
        <dbReference type="ChEBI" id="CHEBI:17826"/>
        <dbReference type="ChEBI" id="CHEBI:33409"/>
        <dbReference type="ChEBI" id="CHEBI:57925"/>
        <dbReference type="ChEBI" id="CHEBI:58297"/>
        <dbReference type="EC" id="1.20.4.2"/>
    </reaction>
</comment>
<dbReference type="PANTHER" id="PTHR43968">
    <property type="match status" value="1"/>
</dbReference>
<dbReference type="InterPro" id="IPR010987">
    <property type="entry name" value="Glutathione-S-Trfase_C-like"/>
</dbReference>
<dbReference type="InterPro" id="IPR005442">
    <property type="entry name" value="GST_omega"/>
</dbReference>
<evidence type="ECO:0000256" key="4">
    <source>
        <dbReference type="ARBA" id="ARBA00049544"/>
    </source>
</evidence>
<dbReference type="InterPro" id="IPR036249">
    <property type="entry name" value="Thioredoxin-like_sf"/>
</dbReference>
<evidence type="ECO:0000259" key="7">
    <source>
        <dbReference type="PROSITE" id="PS50405"/>
    </source>
</evidence>